<proteinExistence type="predicted"/>
<dbReference type="NCBIfam" id="TIGR04183">
    <property type="entry name" value="Por_Secre_tail"/>
    <property type="match status" value="1"/>
</dbReference>
<name>A0A7K3WV39_9FLAO</name>
<dbReference type="SUPFAM" id="SSF141571">
    <property type="entry name" value="Pentapeptide repeat-like"/>
    <property type="match status" value="1"/>
</dbReference>
<organism evidence="3 4">
    <name type="scientific">Cryomorpha ignava</name>
    <dbReference type="NCBI Taxonomy" id="101383"/>
    <lineage>
        <taxon>Bacteria</taxon>
        <taxon>Pseudomonadati</taxon>
        <taxon>Bacteroidota</taxon>
        <taxon>Flavobacteriia</taxon>
        <taxon>Flavobacteriales</taxon>
        <taxon>Cryomorphaceae</taxon>
        <taxon>Cryomorpha</taxon>
    </lineage>
</organism>
<gene>
    <name evidence="3" type="ORF">G3O08_15530</name>
</gene>
<evidence type="ECO:0000259" key="2">
    <source>
        <dbReference type="Pfam" id="PF18962"/>
    </source>
</evidence>
<evidence type="ECO:0000313" key="3">
    <source>
        <dbReference type="EMBL" id="NEN24911.1"/>
    </source>
</evidence>
<comment type="caution">
    <text evidence="3">The sequence shown here is derived from an EMBL/GenBank/DDBJ whole genome shotgun (WGS) entry which is preliminary data.</text>
</comment>
<dbReference type="Pfam" id="PF18962">
    <property type="entry name" value="Por_Secre_tail"/>
    <property type="match status" value="1"/>
</dbReference>
<dbReference type="Pfam" id="PF03382">
    <property type="entry name" value="DUF285"/>
    <property type="match status" value="2"/>
</dbReference>
<keyword evidence="4" id="KW-1185">Reference proteome</keyword>
<evidence type="ECO:0000256" key="1">
    <source>
        <dbReference type="ARBA" id="ARBA00022729"/>
    </source>
</evidence>
<dbReference type="InterPro" id="IPR011889">
    <property type="entry name" value="Liste_lipo_26"/>
</dbReference>
<reference evidence="3 4" key="1">
    <citation type="submission" date="2020-02" db="EMBL/GenBank/DDBJ databases">
        <title>Out from the shadows clarifying the taxonomy of the family Cryomorphaceae and related taxa by utilizing the GTDB taxonomic framework.</title>
        <authorList>
            <person name="Bowman J.P."/>
        </authorList>
    </citation>
    <scope>NUCLEOTIDE SEQUENCE [LARGE SCALE GENOMIC DNA]</scope>
    <source>
        <strain evidence="3 4">QSSC 1-22</strain>
    </source>
</reference>
<sequence>MKRILHQPNKNFPKDNPTGINALAIMRHSLMLALCVMISQIGFSQNFITEWTFPEASDEIEFRASTEGDVFYSWSASPSGNNGSGSFNPEYSSVVLSGLSIEAGDVVTLEILPNNLNRFYIAHGPDRLRLTDVVQWGGVFWTSMSQFLHGCVNADISATDVPILVNVTDMSRMFSNASSFNQDIGDWDVSSVTDMSLMFYDAESFNQDISNWNVSNVTDMEEMFYGALLFNQDLSEWNVSNVVAMEGMFKEAEAFNQDINAWDVSGIFDMTEMFMDAASFNQNIDSWDISNVTNTRNMFDGATSFNQDLASWDVSNVNYMNYMFANTDFFNGDIDAWDVSNVTNLTGMFESASAFNRDIGNWDVTSVQEMDGTFRGADSFNQDISGWDVSSVNTMGVMFNEAIAFNQDISGWDVSNVENMVLMFRDASSFNQNLGSWILYPSVILVNAFNDCGMDCDHYSATLAGFRLNNPTVTGIQMSSYGLEFGTEAVAFRDSLIIAQGWTIAGDEFSGGECGLLLSADVRSSNENNLIMAYPNPTSGRIVIEGNDTELKQIRIFNALGREVTAGTPINRAAQNEVSLDLSKLAAGMYFVRTLNGSVKVLKE</sequence>
<dbReference type="AlphaFoldDB" id="A0A7K3WV39"/>
<dbReference type="InterPro" id="IPR005046">
    <property type="entry name" value="DUF285"/>
</dbReference>
<dbReference type="NCBIfam" id="TIGR02167">
    <property type="entry name" value="Liste_lipo_26"/>
    <property type="match status" value="5"/>
</dbReference>
<accession>A0A7K3WV39</accession>
<dbReference type="Proteomes" id="UP000486602">
    <property type="component" value="Unassembled WGS sequence"/>
</dbReference>
<keyword evidence="1" id="KW-0732">Signal</keyword>
<dbReference type="InterPro" id="IPR026444">
    <property type="entry name" value="Secre_tail"/>
</dbReference>
<dbReference type="EMBL" id="JAAGVY010000035">
    <property type="protein sequence ID" value="NEN24911.1"/>
    <property type="molecule type" value="Genomic_DNA"/>
</dbReference>
<protein>
    <submittedName>
        <fullName evidence="3">BspA family leucine-rich repeat surface protein</fullName>
    </submittedName>
</protein>
<dbReference type="RefSeq" id="WP_163286302.1">
    <property type="nucleotide sequence ID" value="NZ_JAAGVY010000035.1"/>
</dbReference>
<feature type="domain" description="Secretion system C-terminal sorting" evidence="2">
    <location>
        <begin position="534"/>
        <end position="601"/>
    </location>
</feature>
<evidence type="ECO:0000313" key="4">
    <source>
        <dbReference type="Proteomes" id="UP000486602"/>
    </source>
</evidence>